<dbReference type="EMBL" id="MN739422">
    <property type="protein sequence ID" value="QHT04027.1"/>
    <property type="molecule type" value="Genomic_DNA"/>
</dbReference>
<name>A0A6C0CIM9_9ZZZZ</name>
<accession>A0A6C0CIM9</accession>
<protein>
    <submittedName>
        <fullName evidence="2">Uncharacterized protein</fullName>
    </submittedName>
</protein>
<dbReference type="AlphaFoldDB" id="A0A6C0CIM9"/>
<proteinExistence type="predicted"/>
<sequence length="417" mass="45542">MIEVALFTGVGLLGYILATQYNDESKNRPQGREGFEDAVSPPKSAITQNDSVAYSQEQGHNNMVPFFGAKVTQNMRTGATNSILDTFAGTGNEYFQKREVSSFYDVVPGQGLVFGNANESDFMQSRMVAGTGMKNVFPIEQTRVAPGVNDGYNNLGSGGYQQFNATQEFAKPRTTDEIRTANKPKLSYDSPVIPGSHFVTQPGLQAPVMKNRPDTFQVLTDKDTGELMYLNTTTGAQVAPASFPEQMQKEQQRETTSTEYYGTGGASFTFANYIREFTEPFEQFMKLTVGEWAGPGGGQGAASEGSYLVDQYLQAYTNPGREASAMTNYTPGGYTAIHSGEAQVGAVKVNKDEDMMINTREAVDPTNIVSLPSSTQQQGAYRFNEPLPQDQQIKNMDSSILDAFRSNPYTQSLTSIA</sequence>
<reference evidence="2" key="1">
    <citation type="journal article" date="2020" name="Nature">
        <title>Giant virus diversity and host interactions through global metagenomics.</title>
        <authorList>
            <person name="Schulz F."/>
            <person name="Roux S."/>
            <person name="Paez-Espino D."/>
            <person name="Jungbluth S."/>
            <person name="Walsh D.A."/>
            <person name="Denef V.J."/>
            <person name="McMahon K.D."/>
            <person name="Konstantinidis K.T."/>
            <person name="Eloe-Fadrosh E.A."/>
            <person name="Kyrpides N.C."/>
            <person name="Woyke T."/>
        </authorList>
    </citation>
    <scope>NUCLEOTIDE SEQUENCE</scope>
    <source>
        <strain evidence="2">GVMAG-M-3300021137-6</strain>
    </source>
</reference>
<feature type="compositionally biased region" description="Basic and acidic residues" evidence="1">
    <location>
        <begin position="24"/>
        <end position="35"/>
    </location>
</feature>
<feature type="region of interest" description="Disordered" evidence="1">
    <location>
        <begin position="24"/>
        <end position="43"/>
    </location>
</feature>
<organism evidence="2">
    <name type="scientific">viral metagenome</name>
    <dbReference type="NCBI Taxonomy" id="1070528"/>
    <lineage>
        <taxon>unclassified sequences</taxon>
        <taxon>metagenomes</taxon>
        <taxon>organismal metagenomes</taxon>
    </lineage>
</organism>
<evidence type="ECO:0000313" key="2">
    <source>
        <dbReference type="EMBL" id="QHT04027.1"/>
    </source>
</evidence>
<evidence type="ECO:0000256" key="1">
    <source>
        <dbReference type="SAM" id="MobiDB-lite"/>
    </source>
</evidence>